<reference evidence="2 4" key="2">
    <citation type="submission" date="2022-05" db="EMBL/GenBank/DDBJ databases">
        <title>Chromosome-level reference genomes for two strains of Caenorhabditis briggsae: an improved platform for comparative genomics.</title>
        <authorList>
            <person name="Stevens L."/>
            <person name="Andersen E.C."/>
        </authorList>
    </citation>
    <scope>NUCLEOTIDE SEQUENCE [LARGE SCALE GENOMIC DNA]</scope>
    <source>
        <strain evidence="2">QX1410_ONT</strain>
        <tissue evidence="2">Whole-organism</tissue>
    </source>
</reference>
<feature type="transmembrane region" description="Helical" evidence="1">
    <location>
        <begin position="175"/>
        <end position="196"/>
    </location>
</feature>
<dbReference type="AlphaFoldDB" id="A0AAE9EYN8"/>
<accession>A0AAE9EYN8</accession>
<reference evidence="3 5" key="1">
    <citation type="submission" date="2022-04" db="EMBL/GenBank/DDBJ databases">
        <title>Chromosome-level reference genomes for two strains of Caenorhabditis briggsae: an improved platform for comparative genomics.</title>
        <authorList>
            <person name="Stevens L."/>
            <person name="Andersen E."/>
        </authorList>
    </citation>
    <scope>NUCLEOTIDE SEQUENCE [LARGE SCALE GENOMIC DNA]</scope>
    <source>
        <strain evidence="3">VX34</strain>
        <tissue evidence="3">Whole-organism</tissue>
    </source>
</reference>
<dbReference type="Proteomes" id="UP000829354">
    <property type="component" value="Chromosome IV"/>
</dbReference>
<feature type="transmembrane region" description="Helical" evidence="1">
    <location>
        <begin position="85"/>
        <end position="104"/>
    </location>
</feature>
<feature type="transmembrane region" description="Helical" evidence="1">
    <location>
        <begin position="49"/>
        <end position="70"/>
    </location>
</feature>
<protein>
    <submittedName>
        <fullName evidence="3">Uncharacterized protein</fullName>
    </submittedName>
</protein>
<evidence type="ECO:0000313" key="4">
    <source>
        <dbReference type="Proteomes" id="UP000827892"/>
    </source>
</evidence>
<evidence type="ECO:0000256" key="1">
    <source>
        <dbReference type="SAM" id="Phobius"/>
    </source>
</evidence>
<gene>
    <name evidence="2" type="ORF">L3Y34_005774</name>
    <name evidence="3" type="ORF">L5515_012859</name>
</gene>
<proteinExistence type="predicted"/>
<keyword evidence="1" id="KW-0812">Transmembrane</keyword>
<keyword evidence="1" id="KW-0472">Membrane</keyword>
<feature type="transmembrane region" description="Helical" evidence="1">
    <location>
        <begin position="12"/>
        <end position="37"/>
    </location>
</feature>
<dbReference type="EMBL" id="CP090894">
    <property type="protein sequence ID" value="ULT98191.1"/>
    <property type="molecule type" value="Genomic_DNA"/>
</dbReference>
<evidence type="ECO:0000313" key="5">
    <source>
        <dbReference type="Proteomes" id="UP000829354"/>
    </source>
</evidence>
<feature type="transmembrane region" description="Helical" evidence="1">
    <location>
        <begin position="125"/>
        <end position="144"/>
    </location>
</feature>
<dbReference type="Proteomes" id="UP000827892">
    <property type="component" value="Chromosome IV"/>
</dbReference>
<dbReference type="EMBL" id="CP092623">
    <property type="protein sequence ID" value="UMM31351.1"/>
    <property type="molecule type" value="Genomic_DNA"/>
</dbReference>
<keyword evidence="1" id="KW-1133">Transmembrane helix</keyword>
<evidence type="ECO:0000313" key="3">
    <source>
        <dbReference type="EMBL" id="UMM31351.1"/>
    </source>
</evidence>
<evidence type="ECO:0000313" key="2">
    <source>
        <dbReference type="EMBL" id="ULT98191.1"/>
    </source>
</evidence>
<organism evidence="3 5">
    <name type="scientific">Caenorhabditis briggsae</name>
    <dbReference type="NCBI Taxonomy" id="6238"/>
    <lineage>
        <taxon>Eukaryota</taxon>
        <taxon>Metazoa</taxon>
        <taxon>Ecdysozoa</taxon>
        <taxon>Nematoda</taxon>
        <taxon>Chromadorea</taxon>
        <taxon>Rhabditida</taxon>
        <taxon>Rhabditina</taxon>
        <taxon>Rhabditomorpha</taxon>
        <taxon>Rhabditoidea</taxon>
        <taxon>Rhabditidae</taxon>
        <taxon>Peloderinae</taxon>
        <taxon>Caenorhabditis</taxon>
    </lineage>
</organism>
<sequence length="316" mass="35467">MFSSYGPYTDYLSMCVVVIAEVILAVAAIYRAVNFVIPSKNIDRNDCRVIVIALAFENVYAYVAMFHSILMMRTEPMNLDCFGKYNMGIGGIVSILIAIVPLILANDRLIVSLFGVWYYKQTSGFIVFIGLVLGLSIAVLINYYKIATGVYGLDQISEFCLNYDVLQPELQLTFLQIKTCNILLAGVVYAVVILLYHFHLDTKILKCDSVTKSHIRSAYQTMGCLVYSSFVFVLLPEYILYYFQGFWTTTIFQCILLIKPALTVQVTKGLHKEFREAHKKAQTNVVSVAVVTNNVELNNITVRGTSTTMYQATSTA</sequence>
<name>A0AAE9EYN8_CAEBR</name>
<keyword evidence="5" id="KW-1185">Reference proteome</keyword>